<dbReference type="SUPFAM" id="SSF55681">
    <property type="entry name" value="Class II aaRS and biotin synthetases"/>
    <property type="match status" value="1"/>
</dbReference>
<keyword evidence="3" id="KW-1185">Reference proteome</keyword>
<dbReference type="RefSeq" id="WP_077197956.1">
    <property type="nucleotide sequence ID" value="NZ_LBFC01000007.1"/>
</dbReference>
<dbReference type="CDD" id="cd16443">
    <property type="entry name" value="LplA"/>
    <property type="match status" value="1"/>
</dbReference>
<dbReference type="GO" id="GO:0016874">
    <property type="term" value="F:ligase activity"/>
    <property type="evidence" value="ECO:0007669"/>
    <property type="project" value="UniProtKB-KW"/>
</dbReference>
<keyword evidence="2" id="KW-0436">Ligase</keyword>
<evidence type="ECO:0000313" key="3">
    <source>
        <dbReference type="Proteomes" id="UP000242616"/>
    </source>
</evidence>
<evidence type="ECO:0000313" key="2">
    <source>
        <dbReference type="EMBL" id="ONN27618.1"/>
    </source>
</evidence>
<organism evidence="2 3">
    <name type="scientific">Thermosipho affectus</name>
    <dbReference type="NCBI Taxonomy" id="660294"/>
    <lineage>
        <taxon>Bacteria</taxon>
        <taxon>Thermotogati</taxon>
        <taxon>Thermotogota</taxon>
        <taxon>Thermotogae</taxon>
        <taxon>Thermotogales</taxon>
        <taxon>Fervidobacteriaceae</taxon>
        <taxon>Thermosipho</taxon>
    </lineage>
</organism>
<sequence length="237" mass="27544">MYYIETWKLSGDLNMAVDYVLGKSNAPFFRLYTWKEPTLSLGKNQSVEDVDFDFLRENNIKCVRRPTGGRAVLHKYELTYSIVIPNGHELYRLSIISLYKAISQLIVDVLNKLDVPVRLVSRGIRGNTNVCFDAPSWYEIVLDNKKVVGSAQMRTRSFVLQHGSIVLKTIDNVDRCFKNTNQKIVQYGIDQSKNIEINRLKELLYEKFDEKFGLIKFQDVDKILKSAERERKKFCCI</sequence>
<reference evidence="2 3" key="1">
    <citation type="submission" date="2015-06" db="EMBL/GenBank/DDBJ databases">
        <title>Genome sequencing of Thermotogales isolates from hydrothermal vents.</title>
        <authorList>
            <person name="Haverkamp T.H."/>
            <person name="Kublanov I.V."/>
            <person name="Nesbo C.L."/>
        </authorList>
    </citation>
    <scope>NUCLEOTIDE SEQUENCE [LARGE SCALE GENOMIC DNA]</scope>
    <source>
        <strain evidence="3">ik275mar</strain>
    </source>
</reference>
<dbReference type="PANTHER" id="PTHR43679:SF2">
    <property type="entry name" value="OCTANOYL-[GCVH]:PROTEIN N-OCTANOYLTRANSFERASE"/>
    <property type="match status" value="1"/>
</dbReference>
<protein>
    <submittedName>
        <fullName evidence="2">Ligase</fullName>
    </submittedName>
</protein>
<dbReference type="Gene3D" id="3.30.930.10">
    <property type="entry name" value="Bira Bifunctional Protein, Domain 2"/>
    <property type="match status" value="1"/>
</dbReference>
<accession>A0ABX3IIH6</accession>
<dbReference type="EMBL" id="LBFC01000007">
    <property type="protein sequence ID" value="ONN27618.1"/>
    <property type="molecule type" value="Genomic_DNA"/>
</dbReference>
<feature type="domain" description="BPL/LPL catalytic" evidence="1">
    <location>
        <begin position="23"/>
        <end position="216"/>
    </location>
</feature>
<proteinExistence type="predicted"/>
<dbReference type="InterPro" id="IPR045864">
    <property type="entry name" value="aa-tRNA-synth_II/BPL/LPL"/>
</dbReference>
<name>A0ABX3IIH6_9BACT</name>
<comment type="caution">
    <text evidence="2">The sequence shown here is derived from an EMBL/GenBank/DDBJ whole genome shotgun (WGS) entry which is preliminary data.</text>
</comment>
<dbReference type="PROSITE" id="PS51733">
    <property type="entry name" value="BPL_LPL_CATALYTIC"/>
    <property type="match status" value="1"/>
</dbReference>
<dbReference type="InterPro" id="IPR004143">
    <property type="entry name" value="BPL_LPL_catalytic"/>
</dbReference>
<dbReference type="InterPro" id="IPR050664">
    <property type="entry name" value="Octanoyltrans_LipM/LipL"/>
</dbReference>
<dbReference type="Proteomes" id="UP000242616">
    <property type="component" value="Unassembled WGS sequence"/>
</dbReference>
<gene>
    <name evidence="2" type="ORF">XJ44_02480</name>
</gene>
<dbReference type="Pfam" id="PF21948">
    <property type="entry name" value="LplA-B_cat"/>
    <property type="match status" value="1"/>
</dbReference>
<evidence type="ECO:0000259" key="1">
    <source>
        <dbReference type="PROSITE" id="PS51733"/>
    </source>
</evidence>
<dbReference type="PANTHER" id="PTHR43679">
    <property type="entry name" value="OCTANOYLTRANSFERASE LIPM-RELATED"/>
    <property type="match status" value="1"/>
</dbReference>